<evidence type="ECO:0000313" key="2">
    <source>
        <dbReference type="Proteomes" id="UP000234681"/>
    </source>
</evidence>
<accession>A6K5Z7</accession>
<evidence type="ECO:0000313" key="1">
    <source>
        <dbReference type="EMBL" id="EDL99567.1"/>
    </source>
</evidence>
<protein>
    <submittedName>
        <fullName evidence="1">RCG37875</fullName>
    </submittedName>
</protein>
<proteinExistence type="predicted"/>
<organism evidence="1 2">
    <name type="scientific">Rattus norvegicus</name>
    <name type="common">Rat</name>
    <dbReference type="NCBI Taxonomy" id="10116"/>
    <lineage>
        <taxon>Eukaryota</taxon>
        <taxon>Metazoa</taxon>
        <taxon>Chordata</taxon>
        <taxon>Craniata</taxon>
        <taxon>Vertebrata</taxon>
        <taxon>Euteleostomi</taxon>
        <taxon>Mammalia</taxon>
        <taxon>Eutheria</taxon>
        <taxon>Euarchontoglires</taxon>
        <taxon>Glires</taxon>
        <taxon>Rodentia</taxon>
        <taxon>Myomorpha</taxon>
        <taxon>Muroidea</taxon>
        <taxon>Muridae</taxon>
        <taxon>Murinae</taxon>
        <taxon>Rattus</taxon>
    </lineage>
</organism>
<reference evidence="2" key="1">
    <citation type="submission" date="2005-09" db="EMBL/GenBank/DDBJ databases">
        <authorList>
            <person name="Mural R.J."/>
            <person name="Li P.W."/>
            <person name="Adams M.D."/>
            <person name="Amanatides P.G."/>
            <person name="Baden-Tillson H."/>
            <person name="Barnstead M."/>
            <person name="Chin S.H."/>
            <person name="Dew I."/>
            <person name="Evans C.A."/>
            <person name="Ferriera S."/>
            <person name="Flanigan M."/>
            <person name="Fosler C."/>
            <person name="Glodek A."/>
            <person name="Gu Z."/>
            <person name="Holt R.A."/>
            <person name="Jennings D."/>
            <person name="Kraft C.L."/>
            <person name="Lu F."/>
            <person name="Nguyen T."/>
            <person name="Nusskern D.R."/>
            <person name="Pfannkoch C.M."/>
            <person name="Sitter C."/>
            <person name="Sutton G.G."/>
            <person name="Venter J.C."/>
            <person name="Wang Z."/>
            <person name="Woodage T."/>
            <person name="Zheng X.H."/>
            <person name="Zhong F."/>
        </authorList>
    </citation>
    <scope>NUCLEOTIDE SEQUENCE [LARGE SCALE GENOMIC DNA]</scope>
    <source>
        <strain>BN</strain>
        <strain evidence="2">Sprague-Dawley</strain>
    </source>
</reference>
<dbReference type="Proteomes" id="UP000234681">
    <property type="component" value="Chromosome 14"/>
</dbReference>
<feature type="non-terminal residue" evidence="1">
    <location>
        <position position="56"/>
    </location>
</feature>
<name>A6K5Z7_RAT</name>
<gene>
    <name evidence="1" type="ORF">rCG_37875</name>
</gene>
<dbReference type="EMBL" id="CH474022">
    <property type="protein sequence ID" value="EDL99567.1"/>
    <property type="molecule type" value="Genomic_DNA"/>
</dbReference>
<dbReference type="AlphaFoldDB" id="A6K5Z7"/>
<sequence>MTHSSTYLQALYFPFRETNMKEASFQRSSFSMRTLMKFLRGFILSQPTKPANQSTN</sequence>